<name>A0ABM4H0N4_ODOVR</name>
<proteinExistence type="predicted"/>
<accession>A0ABM4H0N4</accession>
<dbReference type="RefSeq" id="XP_070309135.1">
    <property type="nucleotide sequence ID" value="XM_070453034.1"/>
</dbReference>
<protein>
    <submittedName>
        <fullName evidence="3">Uncharacterized protein</fullName>
    </submittedName>
</protein>
<organism evidence="2 3">
    <name type="scientific">Odocoileus virginianus</name>
    <name type="common">White-tailed deer</name>
    <dbReference type="NCBI Taxonomy" id="9874"/>
    <lineage>
        <taxon>Eukaryota</taxon>
        <taxon>Metazoa</taxon>
        <taxon>Chordata</taxon>
        <taxon>Craniata</taxon>
        <taxon>Vertebrata</taxon>
        <taxon>Euteleostomi</taxon>
        <taxon>Mammalia</taxon>
        <taxon>Eutheria</taxon>
        <taxon>Laurasiatheria</taxon>
        <taxon>Artiodactyla</taxon>
        <taxon>Ruminantia</taxon>
        <taxon>Pecora</taxon>
        <taxon>Cervidae</taxon>
        <taxon>Odocoileinae</taxon>
        <taxon>Odocoileus</taxon>
    </lineage>
</organism>
<feature type="region of interest" description="Disordered" evidence="1">
    <location>
        <begin position="1"/>
        <end position="42"/>
    </location>
</feature>
<evidence type="ECO:0000256" key="1">
    <source>
        <dbReference type="SAM" id="MobiDB-lite"/>
    </source>
</evidence>
<sequence length="277" mass="29854">MAWEKASQISLRNYSKEEEEKENPPKRANPPHRASSQGLGGGGPWGIAPLLLFGAQPPLARTLPRGASLAARTARPPGVSENRGEGGGSEALQGDRRETGTADRVAWTWVGLWREGAVGARGTAPRRLGGAGLLRGGAEAARGRVAAILEKGKEGQSRPQECAAQWPEGCVLLGITRQTPRETPEIWFIPLQCERFHRSRPEEFKRTSVKRPQSYLWANLEGTSLPADGPDPMAVTGTILSLVSPDTDNWPECPDRSPGPGCRNLVKGPQPELRIGD</sequence>
<feature type="region of interest" description="Disordered" evidence="1">
    <location>
        <begin position="246"/>
        <end position="277"/>
    </location>
</feature>
<reference evidence="2" key="1">
    <citation type="journal article" date="2022" name="J. Hered.">
        <title>A De Novo Chromosome-Level Genome Assembly of the White-Tailed Deer, Odocoileus Virginianus.</title>
        <authorList>
            <person name="London E.W."/>
            <person name="Roca A.L."/>
            <person name="Novakofski J.E."/>
            <person name="Mateus-Pinilla N.E."/>
        </authorList>
    </citation>
    <scope>NUCLEOTIDE SEQUENCE [LARGE SCALE GENOMIC DNA]</scope>
</reference>
<feature type="compositionally biased region" description="Basic and acidic residues" evidence="1">
    <location>
        <begin position="14"/>
        <end position="25"/>
    </location>
</feature>
<reference evidence="3" key="2">
    <citation type="submission" date="2025-08" db="UniProtKB">
        <authorList>
            <consortium name="RefSeq"/>
        </authorList>
    </citation>
    <scope>IDENTIFICATION</scope>
    <source>
        <tissue evidence="3">Tongue muscle</tissue>
    </source>
</reference>
<evidence type="ECO:0000313" key="2">
    <source>
        <dbReference type="Proteomes" id="UP001652640"/>
    </source>
</evidence>
<keyword evidence="2" id="KW-1185">Reference proteome</keyword>
<dbReference type="GeneID" id="139030420"/>
<dbReference type="Proteomes" id="UP001652640">
    <property type="component" value="Chromosome 22"/>
</dbReference>
<evidence type="ECO:0000313" key="3">
    <source>
        <dbReference type="RefSeq" id="XP_070309135.1"/>
    </source>
</evidence>
<gene>
    <name evidence="3" type="primary">LOC139030420</name>
</gene>
<feature type="region of interest" description="Disordered" evidence="1">
    <location>
        <begin position="67"/>
        <end position="100"/>
    </location>
</feature>